<dbReference type="OrthoDB" id="10000497at2759"/>
<organism evidence="1 2">
    <name type="scientific">Parnassius apollo</name>
    <name type="common">Apollo butterfly</name>
    <name type="synonym">Papilio apollo</name>
    <dbReference type="NCBI Taxonomy" id="110799"/>
    <lineage>
        <taxon>Eukaryota</taxon>
        <taxon>Metazoa</taxon>
        <taxon>Ecdysozoa</taxon>
        <taxon>Arthropoda</taxon>
        <taxon>Hexapoda</taxon>
        <taxon>Insecta</taxon>
        <taxon>Pterygota</taxon>
        <taxon>Neoptera</taxon>
        <taxon>Endopterygota</taxon>
        <taxon>Lepidoptera</taxon>
        <taxon>Glossata</taxon>
        <taxon>Ditrysia</taxon>
        <taxon>Papilionoidea</taxon>
        <taxon>Papilionidae</taxon>
        <taxon>Parnassiinae</taxon>
        <taxon>Parnassini</taxon>
        <taxon>Parnassius</taxon>
        <taxon>Parnassius</taxon>
    </lineage>
</organism>
<accession>A0A8S3W0V5</accession>
<comment type="caution">
    <text evidence="1">The sequence shown here is derived from an EMBL/GenBank/DDBJ whole genome shotgun (WGS) entry which is preliminary data.</text>
</comment>
<gene>
    <name evidence="1" type="ORF">PAPOLLO_LOCUS762</name>
</gene>
<protein>
    <submittedName>
        <fullName evidence="1">(apollo) hypothetical protein</fullName>
    </submittedName>
</protein>
<dbReference type="AlphaFoldDB" id="A0A8S3W0V5"/>
<name>A0A8S3W0V5_PARAO</name>
<dbReference type="EMBL" id="CAJQZP010000031">
    <property type="protein sequence ID" value="CAG4934021.1"/>
    <property type="molecule type" value="Genomic_DNA"/>
</dbReference>
<evidence type="ECO:0000313" key="1">
    <source>
        <dbReference type="EMBL" id="CAG4934021.1"/>
    </source>
</evidence>
<sequence length="162" mass="19607">MPPPLKFHQYFHSVKLFSVDIIAPMKKEFTEKLDKLINRKRSNSIYLINRERYQDFIREIKEIKQKWNKDFDDYKMLSNYDVLEVNEKERLIKPKDESNPNIKFYVATDELFGVLHTIHLLFNHPDKDRMDEELKTKYCNISKEVIKIYISCCSKCNDMETM</sequence>
<reference evidence="1" key="1">
    <citation type="submission" date="2021-04" db="EMBL/GenBank/DDBJ databases">
        <authorList>
            <person name="Tunstrom K."/>
        </authorList>
    </citation>
    <scope>NUCLEOTIDE SEQUENCE</scope>
</reference>
<evidence type="ECO:0000313" key="2">
    <source>
        <dbReference type="Proteomes" id="UP000691718"/>
    </source>
</evidence>
<keyword evidence="2" id="KW-1185">Reference proteome</keyword>
<dbReference type="Proteomes" id="UP000691718">
    <property type="component" value="Unassembled WGS sequence"/>
</dbReference>
<proteinExistence type="predicted"/>